<feature type="compositionally biased region" description="Basic residues" evidence="1">
    <location>
        <begin position="517"/>
        <end position="539"/>
    </location>
</feature>
<dbReference type="EMBL" id="PHKW01000012">
    <property type="protein sequence ID" value="PKV15159.1"/>
    <property type="molecule type" value="Genomic_DNA"/>
</dbReference>
<comment type="caution">
    <text evidence="2">The sequence shown here is derived from an EMBL/GenBank/DDBJ whole genome shotgun (WGS) entry which is preliminary data.</text>
</comment>
<accession>A0A2N3REU5</accession>
<evidence type="ECO:0000313" key="4">
    <source>
        <dbReference type="Proteomes" id="UP000233720"/>
    </source>
</evidence>
<evidence type="ECO:0000313" key="5">
    <source>
        <dbReference type="Proteomes" id="UP000233748"/>
    </source>
</evidence>
<dbReference type="OrthoDB" id="570299at2"/>
<protein>
    <submittedName>
        <fullName evidence="2">Uncharacterized protein</fullName>
    </submittedName>
</protein>
<dbReference type="RefSeq" id="WP_101364852.1">
    <property type="nucleotide sequence ID" value="NZ_PHKV01000011.1"/>
</dbReference>
<sequence length="539" mass="61095">MNEESKEASDATASDSPGRQPPRLAPPKGVDPTEVAAGPIFDLTTAEGETESERFLARLCRHSFLSLWSYPNTFTDEGVREDGASSGNEFADVLVVFGDDVILFSDKHIRFSEGVALDVAWPRWFKSAITKSVRQLYGAMNWAKRFPGRVYQDAACKKPLPVPLPPPDRARFHLVATTRGSFVPYSKHFKGSLGTHQINTGIVGKDHHQHPFTIGVVEPRKQFVHVFDEFSLEAVLRERDTAADFIAYLKAREELLTSGTVVIAAGEEQLLAAYMTNMRDGEHWFLPPQDGKSLPDILWFDESHWPGLHERPEYKAKKVADRTSYLWDRLVDRFIKEGNPGIMGATTSNQDLEVALRIIASKSRFERRFLSDVLLAAFEMAKTRPDARRMRLFSTLQQPEVAYAFLVDPLLPGEDYAEYRRRRASFLQIYLQCAKLRMPEATTFIGMAFDHPVKDYAGYSEDLAVYRLTEDAEVDLVELRRLADDVGILAENLPLQHSWTQDFPHQCPESPAAPIPRSRKKAKGRNKMAKASRRKNRRK</sequence>
<name>A0A2N3REU5_9XANT</name>
<dbReference type="Proteomes" id="UP000233748">
    <property type="component" value="Unassembled WGS sequence"/>
</dbReference>
<reference evidence="4 5" key="1">
    <citation type="submission" date="2017-11" db="EMBL/GenBank/DDBJ databases">
        <title>Xanthomonas prunicola sp. nov., a novel pathogen that affects nectarine (Prunus persica var. nectarine) trees.</title>
        <authorList>
            <person name="Lopez M."/>
            <person name="Lopez-Soriano P."/>
            <person name="Garita-Cambronero J."/>
            <person name="Beltran C."/>
            <person name="Taghouti G."/>
            <person name="Portier P."/>
            <person name="Cubero J."/>
            <person name="Fischer-Le Saux M."/>
            <person name="Marco-Noales E."/>
        </authorList>
    </citation>
    <scope>NUCLEOTIDE SEQUENCE [LARGE SCALE GENOMIC DNA]</scope>
    <source>
        <strain evidence="2 4">CFBP8353</strain>
        <strain evidence="3 5">CFBP8354</strain>
    </source>
</reference>
<evidence type="ECO:0000313" key="2">
    <source>
        <dbReference type="EMBL" id="PKV11012.1"/>
    </source>
</evidence>
<feature type="region of interest" description="Disordered" evidence="1">
    <location>
        <begin position="501"/>
        <end position="539"/>
    </location>
</feature>
<dbReference type="AlphaFoldDB" id="A0A2N3REU5"/>
<keyword evidence="5" id="KW-1185">Reference proteome</keyword>
<feature type="region of interest" description="Disordered" evidence="1">
    <location>
        <begin position="1"/>
        <end position="35"/>
    </location>
</feature>
<evidence type="ECO:0000256" key="1">
    <source>
        <dbReference type="SAM" id="MobiDB-lite"/>
    </source>
</evidence>
<gene>
    <name evidence="2" type="ORF">XpruCFBP8353_20300</name>
    <name evidence="3" type="ORF">XpruCFBP8354_20975</name>
</gene>
<proteinExistence type="predicted"/>
<evidence type="ECO:0000313" key="3">
    <source>
        <dbReference type="EMBL" id="PKV15159.1"/>
    </source>
</evidence>
<organism evidence="2 4">
    <name type="scientific">Xanthomonas prunicola</name>
    <dbReference type="NCBI Taxonomy" id="2053930"/>
    <lineage>
        <taxon>Bacteria</taxon>
        <taxon>Pseudomonadati</taxon>
        <taxon>Pseudomonadota</taxon>
        <taxon>Gammaproteobacteria</taxon>
        <taxon>Lysobacterales</taxon>
        <taxon>Lysobacteraceae</taxon>
        <taxon>Xanthomonas</taxon>
    </lineage>
</organism>
<dbReference type="EMBL" id="PHKV01000011">
    <property type="protein sequence ID" value="PKV11012.1"/>
    <property type="molecule type" value="Genomic_DNA"/>
</dbReference>
<dbReference type="Proteomes" id="UP000233720">
    <property type="component" value="Unassembled WGS sequence"/>
</dbReference>